<keyword evidence="3" id="KW-1185">Reference proteome</keyword>
<feature type="compositionally biased region" description="Polar residues" evidence="1">
    <location>
        <begin position="1"/>
        <end position="11"/>
    </location>
</feature>
<dbReference type="RefSeq" id="WP_378565789.1">
    <property type="nucleotide sequence ID" value="NZ_JBHSDL010000025.1"/>
</dbReference>
<evidence type="ECO:0000256" key="1">
    <source>
        <dbReference type="SAM" id="MobiDB-lite"/>
    </source>
</evidence>
<accession>A0ABV8VKQ6</accession>
<comment type="caution">
    <text evidence="2">The sequence shown here is derived from an EMBL/GenBank/DDBJ whole genome shotgun (WGS) entry which is preliminary data.</text>
</comment>
<gene>
    <name evidence="2" type="ORF">ACFO5K_21415</name>
</gene>
<sequence>MTVTCNTSNATGAVPAAPGNTNASGPVSVPINAPTFSNCTTSMWGVGATITTSGSWGISAQNGATVTGSLAIPTGGMVIKTSGFASCTAVVAPTGPASIDGSWTNGSPSKITLSNASAPIKVTGGFGCPTSATTGSVTATYTVNNTSNPSTPITVGP</sequence>
<dbReference type="Proteomes" id="UP001595844">
    <property type="component" value="Unassembled WGS sequence"/>
</dbReference>
<organism evidence="2 3">
    <name type="scientific">Nocardia halotolerans</name>
    <dbReference type="NCBI Taxonomy" id="1755878"/>
    <lineage>
        <taxon>Bacteria</taxon>
        <taxon>Bacillati</taxon>
        <taxon>Actinomycetota</taxon>
        <taxon>Actinomycetes</taxon>
        <taxon>Mycobacteriales</taxon>
        <taxon>Nocardiaceae</taxon>
        <taxon>Nocardia</taxon>
    </lineage>
</organism>
<protein>
    <recommendedName>
        <fullName evidence="4">Ig-like domain-containing protein</fullName>
    </recommendedName>
</protein>
<evidence type="ECO:0000313" key="2">
    <source>
        <dbReference type="EMBL" id="MFC4376659.1"/>
    </source>
</evidence>
<feature type="region of interest" description="Disordered" evidence="1">
    <location>
        <begin position="1"/>
        <end position="22"/>
    </location>
</feature>
<reference evidence="3" key="1">
    <citation type="journal article" date="2019" name="Int. J. Syst. Evol. Microbiol.">
        <title>The Global Catalogue of Microorganisms (GCM) 10K type strain sequencing project: providing services to taxonomists for standard genome sequencing and annotation.</title>
        <authorList>
            <consortium name="The Broad Institute Genomics Platform"/>
            <consortium name="The Broad Institute Genome Sequencing Center for Infectious Disease"/>
            <person name="Wu L."/>
            <person name="Ma J."/>
        </authorList>
    </citation>
    <scope>NUCLEOTIDE SEQUENCE [LARGE SCALE GENOMIC DNA]</scope>
    <source>
        <strain evidence="3">IBRC-M 10490</strain>
    </source>
</reference>
<proteinExistence type="predicted"/>
<dbReference type="EMBL" id="JBHSDL010000025">
    <property type="protein sequence ID" value="MFC4376659.1"/>
    <property type="molecule type" value="Genomic_DNA"/>
</dbReference>
<name>A0ABV8VKQ6_9NOCA</name>
<evidence type="ECO:0008006" key="4">
    <source>
        <dbReference type="Google" id="ProtNLM"/>
    </source>
</evidence>
<evidence type="ECO:0000313" key="3">
    <source>
        <dbReference type="Proteomes" id="UP001595844"/>
    </source>
</evidence>